<gene>
    <name evidence="2" type="ORF">HMPREF9997_02702</name>
</gene>
<feature type="compositionally biased region" description="Low complexity" evidence="1">
    <location>
        <begin position="33"/>
        <end position="59"/>
    </location>
</feature>
<reference evidence="2 3" key="1">
    <citation type="submission" date="2012-05" db="EMBL/GenBank/DDBJ databases">
        <authorList>
            <person name="Weinstock G."/>
            <person name="Sodergren E."/>
            <person name="Lobos E.A."/>
            <person name="Fulton L."/>
            <person name="Fulton R."/>
            <person name="Courtney L."/>
            <person name="Fronick C."/>
            <person name="O'Laughlin M."/>
            <person name="Godfrey J."/>
            <person name="Wilson R.M."/>
            <person name="Miner T."/>
            <person name="Farmer C."/>
            <person name="Delehaunty K."/>
            <person name="Cordes M."/>
            <person name="Minx P."/>
            <person name="Tomlinson C."/>
            <person name="Chen J."/>
            <person name="Wollam A."/>
            <person name="Pepin K.H."/>
            <person name="Bhonagiri V."/>
            <person name="Zhang X."/>
            <person name="Suruliraj S."/>
            <person name="Warren W."/>
            <person name="Mitreva M."/>
            <person name="Mardis E.R."/>
            <person name="Wilson R.K."/>
        </authorList>
    </citation>
    <scope>NUCLEOTIDE SEQUENCE [LARGE SCALE GENOMIC DNA]</scope>
    <source>
        <strain evidence="2 3">F0235</strain>
    </source>
</reference>
<dbReference type="PATRIC" id="fig|1035195.3.peg.2418"/>
<sequence>MGGPDVPIDASGSNASGTQQSSDNTAETATQNEQPTQQGSTGTQSQQSEQAAPSSYSPADQAAANENNTTTVHGQDSMPNATSFSTTYSAEPTDSASTE</sequence>
<evidence type="ECO:0000313" key="3">
    <source>
        <dbReference type="Proteomes" id="UP000010445"/>
    </source>
</evidence>
<dbReference type="Proteomes" id="UP000010445">
    <property type="component" value="Unassembled WGS sequence"/>
</dbReference>
<feature type="compositionally biased region" description="Polar residues" evidence="1">
    <location>
        <begin position="11"/>
        <end position="32"/>
    </location>
</feature>
<keyword evidence="3" id="KW-1185">Reference proteome</keyword>
<dbReference type="HOGENOM" id="CLU_2315506_0_0_11"/>
<evidence type="ECO:0000256" key="1">
    <source>
        <dbReference type="SAM" id="MobiDB-lite"/>
    </source>
</evidence>
<organism evidence="2 3">
    <name type="scientific">Corynebacterium durum F0235</name>
    <dbReference type="NCBI Taxonomy" id="1035195"/>
    <lineage>
        <taxon>Bacteria</taxon>
        <taxon>Bacillati</taxon>
        <taxon>Actinomycetota</taxon>
        <taxon>Actinomycetes</taxon>
        <taxon>Mycobacteriales</taxon>
        <taxon>Corynebacteriaceae</taxon>
        <taxon>Corynebacterium</taxon>
    </lineage>
</organism>
<accession>L1M8X7</accession>
<dbReference type="EMBL" id="AMEM01000044">
    <property type="protein sequence ID" value="EKX87376.1"/>
    <property type="molecule type" value="Genomic_DNA"/>
</dbReference>
<name>L1M8X7_9CORY</name>
<feature type="region of interest" description="Disordered" evidence="1">
    <location>
        <begin position="1"/>
        <end position="99"/>
    </location>
</feature>
<feature type="compositionally biased region" description="Polar residues" evidence="1">
    <location>
        <begin position="64"/>
        <end position="99"/>
    </location>
</feature>
<protein>
    <submittedName>
        <fullName evidence="2">Uncharacterized protein</fullName>
    </submittedName>
</protein>
<proteinExistence type="predicted"/>
<comment type="caution">
    <text evidence="2">The sequence shown here is derived from an EMBL/GenBank/DDBJ whole genome shotgun (WGS) entry which is preliminary data.</text>
</comment>
<dbReference type="AlphaFoldDB" id="L1M8X7"/>
<evidence type="ECO:0000313" key="2">
    <source>
        <dbReference type="EMBL" id="EKX87376.1"/>
    </source>
</evidence>